<dbReference type="EC" id="3.1.4.53" evidence="3"/>
<dbReference type="InterPro" id="IPR040844">
    <property type="entry name" value="PDE4_UCR"/>
</dbReference>
<keyword evidence="10" id="KW-1185">Reference proteome</keyword>
<keyword evidence="4" id="KW-0378">Hydrolase</keyword>
<comment type="similarity">
    <text evidence="2">Belongs to the cyclic nucleotide phosphodiesterase family. PDE4 subfamily.</text>
</comment>
<name>A0ABP0F855_CLALP</name>
<evidence type="ECO:0000256" key="5">
    <source>
        <dbReference type="ARBA" id="ARBA00023149"/>
    </source>
</evidence>
<accession>A0ABP0F855</accession>
<dbReference type="EMBL" id="CAWYQH010000024">
    <property type="protein sequence ID" value="CAK8675882.1"/>
    <property type="molecule type" value="Genomic_DNA"/>
</dbReference>
<evidence type="ECO:0000256" key="3">
    <source>
        <dbReference type="ARBA" id="ARBA00012276"/>
    </source>
</evidence>
<comment type="pathway">
    <text evidence="1">Purine metabolism; 3',5'-cyclic AMP degradation; AMP from 3',5'-cyclic AMP: step 1/1.</text>
</comment>
<evidence type="ECO:0000256" key="2">
    <source>
        <dbReference type="ARBA" id="ARBA00009517"/>
    </source>
</evidence>
<feature type="domain" description="Phosphodiesterase 4 upstream conserved regions (UCR)" evidence="8">
    <location>
        <begin position="59"/>
        <end position="185"/>
    </location>
</feature>
<comment type="catalytic activity">
    <reaction evidence="6">
        <text>3',5'-cyclic AMP + H2O = AMP + H(+)</text>
        <dbReference type="Rhea" id="RHEA:25277"/>
        <dbReference type="ChEBI" id="CHEBI:15377"/>
        <dbReference type="ChEBI" id="CHEBI:15378"/>
        <dbReference type="ChEBI" id="CHEBI:58165"/>
        <dbReference type="ChEBI" id="CHEBI:456215"/>
        <dbReference type="EC" id="3.1.4.53"/>
    </reaction>
    <physiologicalReaction direction="left-to-right" evidence="6">
        <dbReference type="Rhea" id="RHEA:25278"/>
    </physiologicalReaction>
</comment>
<evidence type="ECO:0000256" key="6">
    <source>
        <dbReference type="ARBA" id="ARBA00033681"/>
    </source>
</evidence>
<evidence type="ECO:0000256" key="7">
    <source>
        <dbReference type="SAM" id="MobiDB-lite"/>
    </source>
</evidence>
<proteinExistence type="inferred from homology"/>
<dbReference type="PANTHER" id="PTHR11347">
    <property type="entry name" value="CYCLIC NUCLEOTIDE PHOSPHODIESTERASE"/>
    <property type="match status" value="1"/>
</dbReference>
<evidence type="ECO:0000313" key="9">
    <source>
        <dbReference type="EMBL" id="CAK8675882.1"/>
    </source>
</evidence>
<gene>
    <name evidence="9" type="ORF">CVLEPA_LOCUS5407</name>
</gene>
<comment type="caution">
    <text evidence="9">The sequence shown here is derived from an EMBL/GenBank/DDBJ whole genome shotgun (WGS) entry which is preliminary data.</text>
</comment>
<organism evidence="9 10">
    <name type="scientific">Clavelina lepadiformis</name>
    <name type="common">Light-bulb sea squirt</name>
    <name type="synonym">Ascidia lepadiformis</name>
    <dbReference type="NCBI Taxonomy" id="159417"/>
    <lineage>
        <taxon>Eukaryota</taxon>
        <taxon>Metazoa</taxon>
        <taxon>Chordata</taxon>
        <taxon>Tunicata</taxon>
        <taxon>Ascidiacea</taxon>
        <taxon>Aplousobranchia</taxon>
        <taxon>Clavelinidae</taxon>
        <taxon>Clavelina</taxon>
    </lineage>
</organism>
<evidence type="ECO:0000256" key="4">
    <source>
        <dbReference type="ARBA" id="ARBA00022801"/>
    </source>
</evidence>
<evidence type="ECO:0000313" key="10">
    <source>
        <dbReference type="Proteomes" id="UP001642483"/>
    </source>
</evidence>
<keyword evidence="5" id="KW-0114">cAMP</keyword>
<dbReference type="Pfam" id="PF18100">
    <property type="entry name" value="PDE4_UCR"/>
    <property type="match status" value="1"/>
</dbReference>
<evidence type="ECO:0000256" key="1">
    <source>
        <dbReference type="ARBA" id="ARBA00004703"/>
    </source>
</evidence>
<evidence type="ECO:0000259" key="8">
    <source>
        <dbReference type="Pfam" id="PF18100"/>
    </source>
</evidence>
<sequence length="208" mass="23066">MDAQASPGMILHPANMPHSQRRESFLYRSDNEFDQPSPKVGSRTSSVVGDSHVVEDLIVTPFAQVLASLRRIRNDFLILTNVTGTNNRRSPVGPGKVPSPTMNSNPHFHQNNIAPGSEEFIQRATNTLEELDWCLDQLDAVQTHRSVSEMASNKFKRMLNKELNQLSGMSKSGNQVSEFISTTFLGRCLFQYSGMSKADIDIGIGAWA</sequence>
<protein>
    <recommendedName>
        <fullName evidence="3">3',5'-cyclic-AMP phosphodiesterase</fullName>
        <ecNumber evidence="3">3.1.4.53</ecNumber>
    </recommendedName>
</protein>
<reference evidence="9 10" key="1">
    <citation type="submission" date="2024-02" db="EMBL/GenBank/DDBJ databases">
        <authorList>
            <person name="Daric V."/>
            <person name="Darras S."/>
        </authorList>
    </citation>
    <scope>NUCLEOTIDE SEQUENCE [LARGE SCALE GENOMIC DNA]</scope>
</reference>
<feature type="region of interest" description="Disordered" evidence="7">
    <location>
        <begin position="1"/>
        <end position="20"/>
    </location>
</feature>
<dbReference type="Proteomes" id="UP001642483">
    <property type="component" value="Unassembled WGS sequence"/>
</dbReference>